<sequence>MEDIRVVVAIDFGTTNSGFAFAHKERPKERETYNSWPDDSGKFKTPTALQYDSKYKNVIAWGVNALVEFQDAVDDDESNQLSRPVELFKLHLLDLEEDKPWLPPGLNYEQAIKDYLTEMRKLVEEKLSSRWCNVKFPSQVKIILTIPAEWPPHTTRIMRECAYKAGLLDKLSSNNLEFTTEPEAAALHCLSVVKEHDLKPEDCGGGTVDITIRKLLENNELGEITERVGYPCGSTFVDKEFLRFIGEKVGINALSDLKKNHYKQIQNLVQEFFCRRIKFGFKGRQSEWRPIRLDLLHFCPSLENYVIGDRKTEMEKDGWIIKMDFTPVKEMFDPAVNKILELISDQLKASKEKCSAIFLVGGFAESTYLLDKVKENFRFQVDKICVPTLPITAVVRGGLSYGLNINTVKTRVLKWTFGIEVARKWVPGKDEVKRKSPGGLIYTFESLVKRGSEVEVDKPISKVYYPFQANQKAVTFKIFYTPEEGGKFCDDQGMKYINTLRIDIPDIKHGLDRPIKFSLTFGKLECKASAYNEKTKKKYNDIDFYVEE</sequence>
<dbReference type="Gene3D" id="3.30.420.40">
    <property type="match status" value="1"/>
</dbReference>
<comment type="caution">
    <text evidence="1">The sequence shown here is derived from an EMBL/GenBank/DDBJ whole genome shotgun (WGS) entry which is preliminary data.</text>
</comment>
<organism evidence="1 2">
    <name type="scientific">Dentiscutata erythropus</name>
    <dbReference type="NCBI Taxonomy" id="1348616"/>
    <lineage>
        <taxon>Eukaryota</taxon>
        <taxon>Fungi</taxon>
        <taxon>Fungi incertae sedis</taxon>
        <taxon>Mucoromycota</taxon>
        <taxon>Glomeromycotina</taxon>
        <taxon>Glomeromycetes</taxon>
        <taxon>Diversisporales</taxon>
        <taxon>Gigasporaceae</taxon>
        <taxon>Dentiscutata</taxon>
    </lineage>
</organism>
<gene>
    <name evidence="1" type="ORF">DERYTH_LOCUS7941</name>
</gene>
<evidence type="ECO:0000313" key="1">
    <source>
        <dbReference type="EMBL" id="CAG8607069.1"/>
    </source>
</evidence>
<keyword evidence="2" id="KW-1185">Reference proteome</keyword>
<dbReference type="PANTHER" id="PTHR14187">
    <property type="entry name" value="ALPHA KINASE/ELONGATION FACTOR 2 KINASE"/>
    <property type="match status" value="1"/>
</dbReference>
<dbReference type="SUPFAM" id="SSF53067">
    <property type="entry name" value="Actin-like ATPase domain"/>
    <property type="match status" value="2"/>
</dbReference>
<dbReference type="Proteomes" id="UP000789405">
    <property type="component" value="Unassembled WGS sequence"/>
</dbReference>
<dbReference type="PANTHER" id="PTHR14187:SF5">
    <property type="entry name" value="HEAT SHOCK 70 KDA PROTEIN 12A"/>
    <property type="match status" value="1"/>
</dbReference>
<dbReference type="EMBL" id="CAJVPY010003986">
    <property type="protein sequence ID" value="CAG8607069.1"/>
    <property type="molecule type" value="Genomic_DNA"/>
</dbReference>
<dbReference type="AlphaFoldDB" id="A0A9N9CP13"/>
<name>A0A9N9CP13_9GLOM</name>
<reference evidence="1" key="1">
    <citation type="submission" date="2021-06" db="EMBL/GenBank/DDBJ databases">
        <authorList>
            <person name="Kallberg Y."/>
            <person name="Tangrot J."/>
            <person name="Rosling A."/>
        </authorList>
    </citation>
    <scope>NUCLEOTIDE SEQUENCE</scope>
    <source>
        <strain evidence="1">MA453B</strain>
    </source>
</reference>
<dbReference type="CDD" id="cd10229">
    <property type="entry name" value="ASKHA_NBD_HSP70_HSPA12"/>
    <property type="match status" value="1"/>
</dbReference>
<evidence type="ECO:0000313" key="2">
    <source>
        <dbReference type="Proteomes" id="UP000789405"/>
    </source>
</evidence>
<proteinExistence type="predicted"/>
<dbReference type="InterPro" id="IPR043129">
    <property type="entry name" value="ATPase_NBD"/>
</dbReference>
<dbReference type="OrthoDB" id="2963168at2759"/>
<accession>A0A9N9CP13</accession>
<protein>
    <submittedName>
        <fullName evidence="1">10059_t:CDS:1</fullName>
    </submittedName>
</protein>